<evidence type="ECO:0000256" key="1">
    <source>
        <dbReference type="ARBA" id="ARBA00004496"/>
    </source>
</evidence>
<keyword evidence="8" id="KW-1185">Reference proteome</keyword>
<evidence type="ECO:0000256" key="2">
    <source>
        <dbReference type="ARBA" id="ARBA00006611"/>
    </source>
</evidence>
<protein>
    <submittedName>
        <fullName evidence="7">Type IV-A pilus assembly ATPase PilB</fullName>
    </submittedName>
</protein>
<dbReference type="KEGG" id="lsf:I8J32_000905"/>
<dbReference type="SUPFAM" id="SSF160246">
    <property type="entry name" value="EspE N-terminal domain-like"/>
    <property type="match status" value="1"/>
</dbReference>
<dbReference type="InterPro" id="IPR001482">
    <property type="entry name" value="T2SS/T4SS_dom"/>
</dbReference>
<name>A0A975AU38_9GAMM</name>
<gene>
    <name evidence="7" type="primary">pilB</name>
    <name evidence="7" type="ORF">I8J32_000905</name>
</gene>
<proteinExistence type="inferred from homology"/>
<evidence type="ECO:0000256" key="4">
    <source>
        <dbReference type="ARBA" id="ARBA00022741"/>
    </source>
</evidence>
<dbReference type="Pfam" id="PF00437">
    <property type="entry name" value="T2SSE"/>
    <property type="match status" value="1"/>
</dbReference>
<accession>A0A975AU38</accession>
<dbReference type="Pfam" id="PF05157">
    <property type="entry name" value="MshEN"/>
    <property type="match status" value="1"/>
</dbReference>
<dbReference type="NCBIfam" id="TIGR02538">
    <property type="entry name" value="type_IV_pilB"/>
    <property type="match status" value="1"/>
</dbReference>
<dbReference type="GO" id="GO:0016887">
    <property type="term" value="F:ATP hydrolysis activity"/>
    <property type="evidence" value="ECO:0007669"/>
    <property type="project" value="InterPro"/>
</dbReference>
<dbReference type="InterPro" id="IPR013374">
    <property type="entry name" value="ATPase_typ4_pilus-assembl_PilB"/>
</dbReference>
<dbReference type="EMBL" id="CP071518">
    <property type="protein sequence ID" value="QSX79899.1"/>
    <property type="molecule type" value="Genomic_DNA"/>
</dbReference>
<keyword evidence="5" id="KW-0067">ATP-binding</keyword>
<reference evidence="7 8" key="1">
    <citation type="submission" date="2021-03" db="EMBL/GenBank/DDBJ databases">
        <title>Lysobacter sp. nov. isolated from soil of gangwondo yeongwol, south Korea.</title>
        <authorList>
            <person name="Kim K.R."/>
            <person name="Kim K.H."/>
            <person name="Jeon C.O."/>
        </authorList>
    </citation>
    <scope>NUCLEOTIDE SEQUENCE [LARGE SCALE GENOMIC DNA]</scope>
    <source>
        <strain evidence="7 8">R19</strain>
    </source>
</reference>
<dbReference type="Gene3D" id="3.30.450.90">
    <property type="match status" value="1"/>
</dbReference>
<dbReference type="InterPro" id="IPR027417">
    <property type="entry name" value="P-loop_NTPase"/>
</dbReference>
<dbReference type="CDD" id="cd01129">
    <property type="entry name" value="PulE-GspE-like"/>
    <property type="match status" value="1"/>
</dbReference>
<evidence type="ECO:0000256" key="3">
    <source>
        <dbReference type="ARBA" id="ARBA00022490"/>
    </source>
</evidence>
<dbReference type="Proteomes" id="UP000639274">
    <property type="component" value="Chromosome"/>
</dbReference>
<keyword evidence="4" id="KW-0547">Nucleotide-binding</keyword>
<dbReference type="InterPro" id="IPR007831">
    <property type="entry name" value="T2SS_GspE_N"/>
</dbReference>
<dbReference type="GO" id="GO:0009297">
    <property type="term" value="P:pilus assembly"/>
    <property type="evidence" value="ECO:0007669"/>
    <property type="project" value="InterPro"/>
</dbReference>
<sequence length="564" mass="61592">MGITGITRRLVLDGALDEHPAREAMAAASTERKPIANYLVEKKLVTPAQMAAANSFEFGVPLFDASVLDPNQSAIKLVSEELVRKHNVLPMFKRGNRLFVGLADPTNTQALDEIKFQSNMVVEAILVDEDKIHRMIEQWLATADNLADVGDEEGIENLTASGGDDDLAGDSGVDAKGDDTPVVKFVNKVLVDAIRRGASDIHFEPYETDYRVRLRIDGILKQVAKVPVKLQARIAARLKVMAQLDIAEKRVPQDGRIKLNLSKTKQVDFRVSTLPTLFGEKVVLRILDGGAAKLGIEKLGYEADQQKLFVDSVVKPYGMVLVTGPTGSGKTVSLYTALNILNNEERNISTVEDPVEIRVPGINQVQMNVKRGMTFAAALRSFLRQDPDVIMVGEIRDLETAEIAIKAAQTGHMVLSTLHTNDAPQTIARLMNMGVAPFNITSSVTVVIAQRLARRLHDCKREVKLPEHALLAEGFSHEEVAAGLKIYEAVGCPDCTEGYKGRTGIYQVMPMTETIQAIVLEGGNAMKIAEAAAQSGIRDLRQSALMKVRNGVTSLAEINRVTKD</sequence>
<dbReference type="FunFam" id="3.40.50.300:FF:000398">
    <property type="entry name" value="Type IV pilus assembly ATPase PilB"/>
    <property type="match status" value="1"/>
</dbReference>
<dbReference type="Gene3D" id="3.30.300.160">
    <property type="entry name" value="Type II secretion system, protein E, N-terminal domain"/>
    <property type="match status" value="1"/>
</dbReference>
<dbReference type="PANTHER" id="PTHR30258">
    <property type="entry name" value="TYPE II SECRETION SYSTEM PROTEIN GSPE-RELATED"/>
    <property type="match status" value="1"/>
</dbReference>
<keyword evidence="3" id="KW-0963">Cytoplasm</keyword>
<dbReference type="GO" id="GO:0005524">
    <property type="term" value="F:ATP binding"/>
    <property type="evidence" value="ECO:0007669"/>
    <property type="project" value="UniProtKB-KW"/>
</dbReference>
<dbReference type="GO" id="GO:0005737">
    <property type="term" value="C:cytoplasm"/>
    <property type="evidence" value="ECO:0007669"/>
    <property type="project" value="UniProtKB-SubCell"/>
</dbReference>
<dbReference type="AlphaFoldDB" id="A0A975AU38"/>
<comment type="subcellular location">
    <subcellularLocation>
        <location evidence="1">Cytoplasm</location>
    </subcellularLocation>
</comment>
<dbReference type="InterPro" id="IPR037257">
    <property type="entry name" value="T2SS_E_N_sf"/>
</dbReference>
<comment type="similarity">
    <text evidence="2">Belongs to the GSP E family.</text>
</comment>
<evidence type="ECO:0000259" key="6">
    <source>
        <dbReference type="PROSITE" id="PS00662"/>
    </source>
</evidence>
<dbReference type="RefSeq" id="WP_200614482.1">
    <property type="nucleotide sequence ID" value="NZ_CP071518.1"/>
</dbReference>
<dbReference type="SUPFAM" id="SSF52540">
    <property type="entry name" value="P-loop containing nucleoside triphosphate hydrolases"/>
    <property type="match status" value="1"/>
</dbReference>
<dbReference type="Gene3D" id="3.40.50.300">
    <property type="entry name" value="P-loop containing nucleotide triphosphate hydrolases"/>
    <property type="match status" value="1"/>
</dbReference>
<evidence type="ECO:0000256" key="5">
    <source>
        <dbReference type="ARBA" id="ARBA00022840"/>
    </source>
</evidence>
<dbReference type="PROSITE" id="PS00662">
    <property type="entry name" value="T2SP_E"/>
    <property type="match status" value="1"/>
</dbReference>
<dbReference type="PANTHER" id="PTHR30258:SF1">
    <property type="entry name" value="PROTEIN TRANSPORT PROTEIN HOFB HOMOLOG"/>
    <property type="match status" value="1"/>
</dbReference>
<dbReference type="FunFam" id="3.30.450.90:FF:000001">
    <property type="entry name" value="Type II secretion system ATPase GspE"/>
    <property type="match status" value="1"/>
</dbReference>
<evidence type="ECO:0000313" key="7">
    <source>
        <dbReference type="EMBL" id="QSX79899.1"/>
    </source>
</evidence>
<evidence type="ECO:0000313" key="8">
    <source>
        <dbReference type="Proteomes" id="UP000639274"/>
    </source>
</evidence>
<feature type="domain" description="Bacterial type II secretion system protein E" evidence="6">
    <location>
        <begin position="383"/>
        <end position="397"/>
    </location>
</feature>
<dbReference type="GO" id="GO:0005886">
    <property type="term" value="C:plasma membrane"/>
    <property type="evidence" value="ECO:0007669"/>
    <property type="project" value="TreeGrafter"/>
</dbReference>
<organism evidence="7 8">
    <name type="scientific">Agrilutibacter solisilvae</name>
    <dbReference type="NCBI Taxonomy" id="2763317"/>
    <lineage>
        <taxon>Bacteria</taxon>
        <taxon>Pseudomonadati</taxon>
        <taxon>Pseudomonadota</taxon>
        <taxon>Gammaproteobacteria</taxon>
        <taxon>Lysobacterales</taxon>
        <taxon>Lysobacteraceae</taxon>
        <taxon>Agrilutibacter</taxon>
    </lineage>
</organism>